<evidence type="ECO:0000259" key="8">
    <source>
        <dbReference type="SMART" id="SM00829"/>
    </source>
</evidence>
<dbReference type="InterPro" id="IPR013154">
    <property type="entry name" value="ADH-like_N"/>
</dbReference>
<dbReference type="AlphaFoldDB" id="A0AAW5E2T3"/>
<evidence type="ECO:0000256" key="2">
    <source>
        <dbReference type="ARBA" id="ARBA00008072"/>
    </source>
</evidence>
<keyword evidence="10" id="KW-1185">Reference proteome</keyword>
<proteinExistence type="inferred from homology"/>
<dbReference type="InterPro" id="IPR036291">
    <property type="entry name" value="NAD(P)-bd_dom_sf"/>
</dbReference>
<comment type="cofactor">
    <cofactor evidence="1 7">
        <name>Zn(2+)</name>
        <dbReference type="ChEBI" id="CHEBI:29105"/>
    </cofactor>
</comment>
<dbReference type="PANTHER" id="PTHR43161">
    <property type="entry name" value="SORBITOL DEHYDROGENASE"/>
    <property type="match status" value="1"/>
</dbReference>
<dbReference type="FunFam" id="3.40.50.720:FF:000068">
    <property type="entry name" value="Sorbitol dehydrogenase"/>
    <property type="match status" value="1"/>
</dbReference>
<dbReference type="InterPro" id="IPR013149">
    <property type="entry name" value="ADH-like_C"/>
</dbReference>
<evidence type="ECO:0000256" key="1">
    <source>
        <dbReference type="ARBA" id="ARBA00001947"/>
    </source>
</evidence>
<accession>A0AAW5E2T3</accession>
<dbReference type="GO" id="GO:0008270">
    <property type="term" value="F:zinc ion binding"/>
    <property type="evidence" value="ECO:0007669"/>
    <property type="project" value="InterPro"/>
</dbReference>
<dbReference type="InterPro" id="IPR011032">
    <property type="entry name" value="GroES-like_sf"/>
</dbReference>
<gene>
    <name evidence="9" type="ORF">MJG50_02510</name>
</gene>
<dbReference type="Gene3D" id="3.90.180.10">
    <property type="entry name" value="Medium-chain alcohol dehydrogenases, catalytic domain"/>
    <property type="match status" value="1"/>
</dbReference>
<dbReference type="GO" id="GO:0000721">
    <property type="term" value="F:(R,R)-butanediol dehydrogenase activity"/>
    <property type="evidence" value="ECO:0007669"/>
    <property type="project" value="TreeGrafter"/>
</dbReference>
<feature type="domain" description="Enoyl reductase (ER)" evidence="8">
    <location>
        <begin position="10"/>
        <end position="336"/>
    </location>
</feature>
<dbReference type="SUPFAM" id="SSF51735">
    <property type="entry name" value="NAD(P)-binding Rossmann-fold domains"/>
    <property type="match status" value="1"/>
</dbReference>
<keyword evidence="3 7" id="KW-0479">Metal-binding</keyword>
<dbReference type="InterPro" id="IPR002328">
    <property type="entry name" value="ADH_Zn_CS"/>
</dbReference>
<dbReference type="Proteomes" id="UP001431131">
    <property type="component" value="Unassembled WGS sequence"/>
</dbReference>
<name>A0AAW5E2T3_9BACI</name>
<evidence type="ECO:0000256" key="4">
    <source>
        <dbReference type="ARBA" id="ARBA00022833"/>
    </source>
</evidence>
<evidence type="ECO:0000256" key="3">
    <source>
        <dbReference type="ARBA" id="ARBA00022723"/>
    </source>
</evidence>
<comment type="caution">
    <text evidence="9">The sequence shown here is derived from an EMBL/GenBank/DDBJ whole genome shotgun (WGS) entry which is preliminary data.</text>
</comment>
<sequence length="339" mass="36642">MKVVKFYNKKDVRLEDVDVKAVKSNDVKIEVEWCGICGSDLHEYVAGPMSYKNTPLTFGHEFSGKIIEIGENVTKVKVGDRVTVEPIISCGTCSNCKKGYYNLCVNRQGYGVSIDGAFAEYIVVQENTVHILPDNLEYDIAALAEPTAVALHAVRKSQLKVGDACAVFGAGPIGLLAIQAARAAGASKIIAVEVSNERRGKALELGATHAINPAEANAVEVIQSITDGGVDVAFDAAGVEPTFLSGISSIKPDGELMIISLWEKPVTFNPNMMVVAEKKINTSLGYRHNFREVLDLLANGTIDGKAVITKKIMLDEIVEEGFEVLTKDRSQCKILVKIK</sequence>
<dbReference type="RefSeq" id="WP_240252436.1">
    <property type="nucleotide sequence ID" value="NZ_JAKTTI010000002.1"/>
</dbReference>
<evidence type="ECO:0000313" key="10">
    <source>
        <dbReference type="Proteomes" id="UP001431131"/>
    </source>
</evidence>
<protein>
    <submittedName>
        <fullName evidence="9">2,3-butanediol dehydrogenase</fullName>
    </submittedName>
</protein>
<dbReference type="CDD" id="cd08233">
    <property type="entry name" value="butanediol_DH_like"/>
    <property type="match status" value="1"/>
</dbReference>
<dbReference type="Pfam" id="PF08240">
    <property type="entry name" value="ADH_N"/>
    <property type="match status" value="1"/>
</dbReference>
<reference evidence="9" key="1">
    <citation type="submission" date="2022-02" db="EMBL/GenBank/DDBJ databases">
        <title>Fredinandcohnia quinoae sp. nov. isolated from Chenopodium quinoa seeds.</title>
        <authorList>
            <person name="Saati-Santamaria Z."/>
            <person name="Flores-Felix J.D."/>
            <person name="Igual J.M."/>
            <person name="Velazquez E."/>
            <person name="Garcia-Fraile P."/>
            <person name="Martinez-Molina E."/>
        </authorList>
    </citation>
    <scope>NUCLEOTIDE SEQUENCE</scope>
    <source>
        <strain evidence="9">SECRCQ15</strain>
    </source>
</reference>
<evidence type="ECO:0000256" key="6">
    <source>
        <dbReference type="ARBA" id="ARBA00023027"/>
    </source>
</evidence>
<dbReference type="EMBL" id="JAKTTI010000002">
    <property type="protein sequence ID" value="MCH1624187.1"/>
    <property type="molecule type" value="Genomic_DNA"/>
</dbReference>
<evidence type="ECO:0000256" key="5">
    <source>
        <dbReference type="ARBA" id="ARBA00023002"/>
    </source>
</evidence>
<keyword evidence="6" id="KW-0520">NAD</keyword>
<dbReference type="Pfam" id="PF00107">
    <property type="entry name" value="ADH_zinc_N"/>
    <property type="match status" value="1"/>
</dbReference>
<keyword evidence="4 7" id="KW-0862">Zinc</keyword>
<organism evidence="9 10">
    <name type="scientific">Fredinandcohnia quinoae</name>
    <dbReference type="NCBI Taxonomy" id="2918902"/>
    <lineage>
        <taxon>Bacteria</taxon>
        <taxon>Bacillati</taxon>
        <taxon>Bacillota</taxon>
        <taxon>Bacilli</taxon>
        <taxon>Bacillales</taxon>
        <taxon>Bacillaceae</taxon>
        <taxon>Fredinandcohnia</taxon>
    </lineage>
</organism>
<dbReference type="Gene3D" id="3.40.50.720">
    <property type="entry name" value="NAD(P)-binding Rossmann-like Domain"/>
    <property type="match status" value="1"/>
</dbReference>
<dbReference type="PANTHER" id="PTHR43161:SF26">
    <property type="entry name" value="GALACTITOL 1-PHOSPHATE 5-DEHYDROGENASE"/>
    <property type="match status" value="1"/>
</dbReference>
<dbReference type="SUPFAM" id="SSF50129">
    <property type="entry name" value="GroES-like"/>
    <property type="match status" value="1"/>
</dbReference>
<dbReference type="PROSITE" id="PS00059">
    <property type="entry name" value="ADH_ZINC"/>
    <property type="match status" value="1"/>
</dbReference>
<dbReference type="SMART" id="SM00829">
    <property type="entry name" value="PKS_ER"/>
    <property type="match status" value="1"/>
</dbReference>
<keyword evidence="5" id="KW-0560">Oxidoreductase</keyword>
<dbReference type="InterPro" id="IPR020843">
    <property type="entry name" value="ER"/>
</dbReference>
<evidence type="ECO:0000313" key="9">
    <source>
        <dbReference type="EMBL" id="MCH1624187.1"/>
    </source>
</evidence>
<evidence type="ECO:0000256" key="7">
    <source>
        <dbReference type="RuleBase" id="RU361277"/>
    </source>
</evidence>
<comment type="similarity">
    <text evidence="2 7">Belongs to the zinc-containing alcohol dehydrogenase family.</text>
</comment>